<dbReference type="Pfam" id="PF13243">
    <property type="entry name" value="SQHop_cyclase_C"/>
    <property type="match status" value="1"/>
</dbReference>
<dbReference type="CDD" id="cd02892">
    <property type="entry name" value="SQCY_1"/>
    <property type="match status" value="1"/>
</dbReference>
<dbReference type="Pfam" id="PF13249">
    <property type="entry name" value="SQHop_cyclase_N"/>
    <property type="match status" value="1"/>
</dbReference>
<dbReference type="AlphaFoldDB" id="A0A482KG33"/>
<dbReference type="InterPro" id="IPR032697">
    <property type="entry name" value="SQ_cyclase_N"/>
</dbReference>
<dbReference type="GO" id="GO:0005811">
    <property type="term" value="C:lipid droplet"/>
    <property type="evidence" value="ECO:0007669"/>
    <property type="project" value="InterPro"/>
</dbReference>
<accession>A0A482KG33</accession>
<name>A0A482KG33_EUPLT</name>
<dbReference type="EC" id="5.4.99.-" evidence="4"/>
<gene>
    <name evidence="7" type="primary">BUT1</name>
</gene>
<dbReference type="EMBL" id="MH215231">
    <property type="protein sequence ID" value="QBQ04197.1"/>
    <property type="molecule type" value="mRNA"/>
</dbReference>
<keyword evidence="2" id="KW-0677">Repeat</keyword>
<protein>
    <recommendedName>
        <fullName evidence="4">Terpene cyclase/mutase family member</fullName>
        <ecNumber evidence="4">5.4.99.-</ecNumber>
    </recommendedName>
</protein>
<sequence length="761" mass="87305">MWKLEVATGNEDPLLFSTNNFLGRQVWDFHPNLGTADQLQQIQTARDNYTRNRFQVKASSDVFKNLQLIKENQIDLFSIAAVRLEENEEITDNKLETALRKALRYSCAIQASDGHWPSEFSGELFLTPPLIICLYITKMLDTVLSDEHRKEMLRYIYNHQNEDGGWGFHVESHSTMLCTTLNYISLRLLGQQLPEDQEKDNGVAKGRKWILDHGGAINTQSWGKIYLSVLGVYEWAGCNPVPPELILVPSCLPISAEKLWCFLRTLYNPIAYLYGKKYTGPITDLIIQLRKELYIQPYNQINWNKARNSCLKEDLYVPRTFALDMVFDGAYHIGEKLMKCWPFSKIREKALKQLMKILRFEDEHSRFLTHACLEKVLHMLAYWAEDPTQEAFKLHLARLPDLLWVAEDGMKMQNLGTQLWDAAFYVQAILESDLSDEYGITIRRAHEFIKKTQIRANPPGDFKKTLRSISKGAWPLADQDQGWQVSDCTAESLTVLLLLSQMNPDVVGKRAELQQLYDAIDFLLTLQSKSGGFSVWEPGSSRPWLEMFNPTEAFSGVMVEYEYMECTASVIESFVLFKKLHPEYKNKELEISVARATQYLENTQNSDGSWYGNWGVCHIYGTYFGLRGLAAAGKTYENSKAAKKGCEFLLSKQQTSGGWGESYLSCTKLEYIPLEENKSNLVQTSWALMALLHAGMAERDPNPLHKAARLLINSQLESGEFPQQEVTGVFMKTCMLHYSAYRHIYPLWALGLYRKHMINCD</sequence>
<dbReference type="PANTHER" id="PTHR11764:SF55">
    <property type="entry name" value="TERPENE CYCLASE_MUTASE FAMILY MEMBER"/>
    <property type="match status" value="1"/>
</dbReference>
<proteinExistence type="evidence at transcript level"/>
<feature type="domain" description="Squalene cyclase C-terminal" evidence="5">
    <location>
        <begin position="419"/>
        <end position="755"/>
    </location>
</feature>
<dbReference type="InterPro" id="IPR018333">
    <property type="entry name" value="Squalene_cyclase"/>
</dbReference>
<evidence type="ECO:0000256" key="3">
    <source>
        <dbReference type="ARBA" id="ARBA00023235"/>
    </source>
</evidence>
<evidence type="ECO:0000256" key="2">
    <source>
        <dbReference type="ARBA" id="ARBA00022737"/>
    </source>
</evidence>
<evidence type="ECO:0000313" key="7">
    <source>
        <dbReference type="EMBL" id="QBQ04197.1"/>
    </source>
</evidence>
<comment type="similarity">
    <text evidence="1 4">Belongs to the terpene cyclase/mutase family.</text>
</comment>
<evidence type="ECO:0000259" key="6">
    <source>
        <dbReference type="Pfam" id="PF13249"/>
    </source>
</evidence>
<evidence type="ECO:0000259" key="5">
    <source>
        <dbReference type="Pfam" id="PF13243"/>
    </source>
</evidence>
<dbReference type="PANTHER" id="PTHR11764">
    <property type="entry name" value="TERPENE CYCLASE/MUTASE FAMILY MEMBER"/>
    <property type="match status" value="1"/>
</dbReference>
<dbReference type="GO" id="GO:0042300">
    <property type="term" value="F:beta-amyrin synthase activity"/>
    <property type="evidence" value="ECO:0007669"/>
    <property type="project" value="TreeGrafter"/>
</dbReference>
<feature type="domain" description="Squalene cyclase N-terminal" evidence="6">
    <location>
        <begin position="100"/>
        <end position="359"/>
    </location>
</feature>
<dbReference type="InterPro" id="IPR008930">
    <property type="entry name" value="Terpenoid_cyclase/PrenylTrfase"/>
</dbReference>
<evidence type="ECO:0000256" key="4">
    <source>
        <dbReference type="RuleBase" id="RU362003"/>
    </source>
</evidence>
<dbReference type="Gene3D" id="1.50.10.20">
    <property type="match status" value="2"/>
</dbReference>
<dbReference type="InterPro" id="IPR032696">
    <property type="entry name" value="SQ_cyclase_C"/>
</dbReference>
<reference evidence="7" key="1">
    <citation type="journal article" date="2019" name="Sci. Rep.">
        <title>Distinct triterpene synthases in the laticifers of Euphorbia lathyris.</title>
        <authorList>
            <person name="Forestier E."/>
            <person name="Romero-Segura C."/>
            <person name="Pateraki I."/>
            <person name="Centeno E."/>
            <person name="Compagnon V."/>
            <person name="Preiss M."/>
            <person name="Berna A."/>
            <person name="Boronat A."/>
            <person name="Bach T.J."/>
            <person name="Darnet S."/>
            <person name="Schaller H."/>
        </authorList>
    </citation>
    <scope>NUCLEOTIDE SEQUENCE</scope>
</reference>
<dbReference type="GO" id="GO:0016104">
    <property type="term" value="P:triterpenoid biosynthetic process"/>
    <property type="evidence" value="ECO:0007669"/>
    <property type="project" value="InterPro"/>
</dbReference>
<evidence type="ECO:0000256" key="1">
    <source>
        <dbReference type="ARBA" id="ARBA00009755"/>
    </source>
</evidence>
<organism evidence="7">
    <name type="scientific">Euphorbia lathyris</name>
    <name type="common">Caper spurge</name>
    <dbReference type="NCBI Taxonomy" id="212925"/>
    <lineage>
        <taxon>Eukaryota</taxon>
        <taxon>Viridiplantae</taxon>
        <taxon>Streptophyta</taxon>
        <taxon>Embryophyta</taxon>
        <taxon>Tracheophyta</taxon>
        <taxon>Spermatophyta</taxon>
        <taxon>Magnoliopsida</taxon>
        <taxon>eudicotyledons</taxon>
        <taxon>Gunneridae</taxon>
        <taxon>Pentapetalae</taxon>
        <taxon>rosids</taxon>
        <taxon>fabids</taxon>
        <taxon>Malpighiales</taxon>
        <taxon>Euphorbiaceae</taxon>
        <taxon>Euphorbioideae</taxon>
        <taxon>Euphorbieae</taxon>
        <taxon>Euphorbia</taxon>
        <taxon>Euphorbia subgen. Esula</taxon>
        <taxon>Euphorbia sect. Lathyris</taxon>
    </lineage>
</organism>
<dbReference type="NCBIfam" id="TIGR01787">
    <property type="entry name" value="squalene_cyclas"/>
    <property type="match status" value="1"/>
</dbReference>
<keyword evidence="3 4" id="KW-0413">Isomerase</keyword>
<dbReference type="SUPFAM" id="SSF48239">
    <property type="entry name" value="Terpenoid cyclases/Protein prenyltransferases"/>
    <property type="match status" value="2"/>
</dbReference>
<dbReference type="FunFam" id="1.50.10.20:FF:000011">
    <property type="entry name" value="Terpene cyclase/mutase family member"/>
    <property type="match status" value="1"/>
</dbReference>